<dbReference type="AlphaFoldDB" id="A0A382I9B7"/>
<evidence type="ECO:0000313" key="2">
    <source>
        <dbReference type="EMBL" id="SVB95473.1"/>
    </source>
</evidence>
<dbReference type="InterPro" id="IPR025965">
    <property type="entry name" value="FlgD/Vpr_Ig-like"/>
</dbReference>
<reference evidence="2" key="1">
    <citation type="submission" date="2018-05" db="EMBL/GenBank/DDBJ databases">
        <authorList>
            <person name="Lanie J.A."/>
            <person name="Ng W.-L."/>
            <person name="Kazmierczak K.M."/>
            <person name="Andrzejewski T.M."/>
            <person name="Davidsen T.M."/>
            <person name="Wayne K.J."/>
            <person name="Tettelin H."/>
            <person name="Glass J.I."/>
            <person name="Rusch D."/>
            <person name="Podicherti R."/>
            <person name="Tsui H.-C.T."/>
            <person name="Winkler M.E."/>
        </authorList>
    </citation>
    <scope>NUCLEOTIDE SEQUENCE</scope>
</reference>
<organism evidence="2">
    <name type="scientific">marine metagenome</name>
    <dbReference type="NCBI Taxonomy" id="408172"/>
    <lineage>
        <taxon>unclassified sequences</taxon>
        <taxon>metagenomes</taxon>
        <taxon>ecological metagenomes</taxon>
    </lineage>
</organism>
<evidence type="ECO:0000259" key="1">
    <source>
        <dbReference type="Pfam" id="PF13860"/>
    </source>
</evidence>
<feature type="non-terminal residue" evidence="2">
    <location>
        <position position="1"/>
    </location>
</feature>
<dbReference type="EMBL" id="UINC01065617">
    <property type="protein sequence ID" value="SVB95473.1"/>
    <property type="molecule type" value="Genomic_DNA"/>
</dbReference>
<protein>
    <recommendedName>
        <fullName evidence="1">FlgD/Vpr Ig-like domain-containing protein</fullName>
    </recommendedName>
</protein>
<name>A0A382I9B7_9ZZZZ</name>
<accession>A0A382I9B7</accession>
<sequence>VATLIRGFREMGSYTLRWDGTDDAGRALASGMYIYRLTAGDHVETRKLMPLR</sequence>
<feature type="domain" description="FlgD/Vpr Ig-like" evidence="1">
    <location>
        <begin position="7"/>
        <end position="39"/>
    </location>
</feature>
<dbReference type="Gene3D" id="2.60.40.4070">
    <property type="match status" value="1"/>
</dbReference>
<gene>
    <name evidence="2" type="ORF">METZ01_LOCUS248327</name>
</gene>
<proteinExistence type="predicted"/>
<dbReference type="Pfam" id="PF13860">
    <property type="entry name" value="FlgD_ig"/>
    <property type="match status" value="1"/>
</dbReference>